<reference evidence="7" key="1">
    <citation type="submission" date="2020-03" db="EMBL/GenBank/DDBJ databases">
        <title>Studies in the Genomics of Life Span.</title>
        <authorList>
            <person name="Glass D."/>
        </authorList>
    </citation>
    <scope>NUCLEOTIDE SEQUENCE</scope>
    <source>
        <strain evidence="7">LTLLF</strain>
        <tissue evidence="7">Muscle</tissue>
    </source>
</reference>
<evidence type="ECO:0000313" key="8">
    <source>
        <dbReference type="Proteomes" id="UP000710432"/>
    </source>
</evidence>
<dbReference type="InterPro" id="IPR007311">
    <property type="entry name" value="ST7"/>
</dbReference>
<dbReference type="Proteomes" id="UP000710432">
    <property type="component" value="Unassembled WGS sequence"/>
</dbReference>
<comment type="similarity">
    <text evidence="2">Belongs to the ST7 family.</text>
</comment>
<dbReference type="EMBL" id="JAATJU010022533">
    <property type="protein sequence ID" value="KAH0510328.1"/>
    <property type="molecule type" value="Genomic_DNA"/>
</dbReference>
<evidence type="ECO:0000256" key="4">
    <source>
        <dbReference type="ARBA" id="ARBA00022989"/>
    </source>
</evidence>
<comment type="caution">
    <text evidence="7">The sequence shown here is derived from an EMBL/GenBank/DDBJ whole genome shotgun (WGS) entry which is preliminary data.</text>
</comment>
<evidence type="ECO:0000256" key="5">
    <source>
        <dbReference type="ARBA" id="ARBA00023136"/>
    </source>
</evidence>
<organism evidence="7 8">
    <name type="scientific">Microtus ochrogaster</name>
    <name type="common">Prairie vole</name>
    <dbReference type="NCBI Taxonomy" id="79684"/>
    <lineage>
        <taxon>Eukaryota</taxon>
        <taxon>Metazoa</taxon>
        <taxon>Chordata</taxon>
        <taxon>Craniata</taxon>
        <taxon>Vertebrata</taxon>
        <taxon>Euteleostomi</taxon>
        <taxon>Mammalia</taxon>
        <taxon>Eutheria</taxon>
        <taxon>Euarchontoglires</taxon>
        <taxon>Glires</taxon>
        <taxon>Rodentia</taxon>
        <taxon>Myomorpha</taxon>
        <taxon>Muroidea</taxon>
        <taxon>Cricetidae</taxon>
        <taxon>Arvicolinae</taxon>
        <taxon>Microtus</taxon>
    </lineage>
</organism>
<name>A0A8J6GGH9_MICOH</name>
<accession>A0A8J6GGH9</accession>
<evidence type="ECO:0000256" key="1">
    <source>
        <dbReference type="ARBA" id="ARBA00004141"/>
    </source>
</evidence>
<gene>
    <name evidence="7" type="ORF">LTLLF_155665</name>
</gene>
<evidence type="ECO:0000256" key="3">
    <source>
        <dbReference type="ARBA" id="ARBA00022692"/>
    </source>
</evidence>
<dbReference type="PANTHER" id="PTHR12745:SF4">
    <property type="entry name" value="SUPPRESSOR OF TUMORIGENICITY 7 PROTEIN-LIKE"/>
    <property type="match status" value="1"/>
</dbReference>
<keyword evidence="5" id="KW-0472">Membrane</keyword>
<dbReference type="AlphaFoldDB" id="A0A8J6GGH9"/>
<evidence type="ECO:0000313" key="7">
    <source>
        <dbReference type="EMBL" id="KAH0510328.1"/>
    </source>
</evidence>
<keyword evidence="4" id="KW-1133">Transmembrane helix</keyword>
<proteinExistence type="inferred from homology"/>
<protein>
    <recommendedName>
        <fullName evidence="6">Suppressor of tumorigenicity 7 protein-like</fullName>
    </recommendedName>
</protein>
<dbReference type="Pfam" id="PF04184">
    <property type="entry name" value="ST7"/>
    <property type="match status" value="1"/>
</dbReference>
<evidence type="ECO:0000256" key="2">
    <source>
        <dbReference type="ARBA" id="ARBA00009751"/>
    </source>
</evidence>
<comment type="subcellular location">
    <subcellularLocation>
        <location evidence="1">Membrane</location>
        <topology evidence="1">Multi-pass membrane protein</topology>
    </subcellularLocation>
</comment>
<dbReference type="GO" id="GO:0016020">
    <property type="term" value="C:membrane"/>
    <property type="evidence" value="ECO:0007669"/>
    <property type="project" value="UniProtKB-SubCell"/>
</dbReference>
<sequence length="274" mass="30887">MADGECFAESARAVGCPHAPAPGLGLGPPLGWKERLKAGLANSGSTLWFLAGLGLLYALRVPLRLCDNVTAECKVWRNPLNLFRGAEYRRYTWVTGKEPLTYYDMNLSAQDHQTFFTCETDFLRPSDTVMQKAWRERNPPARIKAAYQALELNNEFSPETASRRGLSTAEINAVEAIHRAVEFNPHVPKYLLEMKSLILPPEHILKRGDSEAIAYAFFHLQHWKRIEGALNLLQCTWEGSQVQQKPTKGHFYLTNCKIRMGSELSAFSCWSSAL</sequence>
<keyword evidence="3" id="KW-0812">Transmembrane</keyword>
<evidence type="ECO:0000256" key="6">
    <source>
        <dbReference type="ARBA" id="ARBA00039262"/>
    </source>
</evidence>
<dbReference type="PANTHER" id="PTHR12745">
    <property type="entry name" value="SUPPRESSION OF TUMORIGENICITY 7"/>
    <property type="match status" value="1"/>
</dbReference>